<feature type="transmembrane region" description="Helical" evidence="1">
    <location>
        <begin position="595"/>
        <end position="617"/>
    </location>
</feature>
<dbReference type="InterPro" id="IPR012338">
    <property type="entry name" value="Beta-lactam/transpept-like"/>
</dbReference>
<sequence>MRSIKIAVAGLAALAGLAAMPALTQQPTPVSPALTTAPAAAAAAPIPGTPQLTRADVDAWLDGYMPYALQRGDVAGAVVVVVKDGQVLTQRGYGFADVATRKPVDPNATLFRPGSVSKLFTWTAVMQLVEQGKLDLDKDVNAYLDFKIPPRDGKPITLRNIMTHTAGFEESLRGLITSDPKAAVPLGELMKRWTPERIFAPGTTPAYSNYATALAGYIVQRASGLPFDDYVERNIFQRIGMTRSSFRQPLPASLQSLMSKGYARGSGDPKPYEFVSQAPAGSLAATGADMAKFMIAHLDNGGVLLKPETARMMHTTTLDMVPPLNRMALGFYEQQINGQTAIGHGGDTQWFHSYLWLFPAHKTGVYISVNSAGNQGASGAIRTALFEQFADRYFPATIAEGRVDAKIAAEHARMLVGNYVNTRRADSSFFRALGLVGQVKVGLDAQNGPLIGFIPGLGGAPRKWVETEPFVWREVGGHERMAAKVVNGKVVRLSFDDISPFMMLEPAPWYLSTAWLTPVLLLSIGALAITALSWPIGAIARRRYGAKLGFAGDDLSAYRLVRGFAALVVAVLIGWAAAIGAMMSDYDLLSGRLDWLVYLLQILSVVAFFGMLGIALWNAWRALKGKRGWFSRLWSVVLVLAAFFALWAALGFKLISFGVSY</sequence>
<feature type="chain" id="PRO_5019102898" evidence="2">
    <location>
        <begin position="25"/>
        <end position="661"/>
    </location>
</feature>
<keyword evidence="1" id="KW-1133">Transmembrane helix</keyword>
<dbReference type="PANTHER" id="PTHR46825">
    <property type="entry name" value="D-ALANYL-D-ALANINE-CARBOXYPEPTIDASE/ENDOPEPTIDASE AMPH"/>
    <property type="match status" value="1"/>
</dbReference>
<keyword evidence="4" id="KW-0378">Hydrolase</keyword>
<evidence type="ECO:0000256" key="1">
    <source>
        <dbReference type="SAM" id="Phobius"/>
    </source>
</evidence>
<dbReference type="SUPFAM" id="SSF56601">
    <property type="entry name" value="beta-lactamase/transpeptidase-like"/>
    <property type="match status" value="1"/>
</dbReference>
<dbReference type="Proteomes" id="UP000286100">
    <property type="component" value="Unassembled WGS sequence"/>
</dbReference>
<keyword evidence="1" id="KW-0812">Transmembrane</keyword>
<dbReference type="InterPro" id="IPR050491">
    <property type="entry name" value="AmpC-like"/>
</dbReference>
<keyword evidence="1" id="KW-0472">Membrane</keyword>
<dbReference type="RefSeq" id="WP_119764941.1">
    <property type="nucleotide sequence ID" value="NZ_QYUM01000004.1"/>
</dbReference>
<name>A0A418W706_9SPHN</name>
<evidence type="ECO:0000259" key="3">
    <source>
        <dbReference type="Pfam" id="PF00144"/>
    </source>
</evidence>
<evidence type="ECO:0000313" key="4">
    <source>
        <dbReference type="EMBL" id="RJF85821.1"/>
    </source>
</evidence>
<dbReference type="EMBL" id="QYUM01000004">
    <property type="protein sequence ID" value="RJF85821.1"/>
    <property type="molecule type" value="Genomic_DNA"/>
</dbReference>
<comment type="caution">
    <text evidence="4">The sequence shown here is derived from an EMBL/GenBank/DDBJ whole genome shotgun (WGS) entry which is preliminary data.</text>
</comment>
<keyword evidence="2" id="KW-0732">Signal</keyword>
<feature type="domain" description="Beta-lactamase-related" evidence="3">
    <location>
        <begin position="70"/>
        <end position="376"/>
    </location>
</feature>
<dbReference type="OrthoDB" id="119951at2"/>
<reference evidence="4 5" key="1">
    <citation type="submission" date="2018-09" db="EMBL/GenBank/DDBJ databases">
        <authorList>
            <person name="Zhu H."/>
        </authorList>
    </citation>
    <scope>NUCLEOTIDE SEQUENCE [LARGE SCALE GENOMIC DNA]</scope>
    <source>
        <strain evidence="4 5">K2R01-6</strain>
    </source>
</reference>
<gene>
    <name evidence="4" type="ORF">D3876_18275</name>
</gene>
<accession>A0A418W706</accession>
<protein>
    <submittedName>
        <fullName evidence="4">Class A beta-lactamase-related serine hydrolase</fullName>
    </submittedName>
</protein>
<feature type="transmembrane region" description="Helical" evidence="1">
    <location>
        <begin position="560"/>
        <end position="583"/>
    </location>
</feature>
<dbReference type="Gene3D" id="3.40.710.10">
    <property type="entry name" value="DD-peptidase/beta-lactamase superfamily"/>
    <property type="match status" value="1"/>
</dbReference>
<feature type="transmembrane region" description="Helical" evidence="1">
    <location>
        <begin position="629"/>
        <end position="650"/>
    </location>
</feature>
<dbReference type="PANTHER" id="PTHR46825:SF9">
    <property type="entry name" value="BETA-LACTAMASE-RELATED DOMAIN-CONTAINING PROTEIN"/>
    <property type="match status" value="1"/>
</dbReference>
<dbReference type="Pfam" id="PF00144">
    <property type="entry name" value="Beta-lactamase"/>
    <property type="match status" value="1"/>
</dbReference>
<proteinExistence type="predicted"/>
<dbReference type="InterPro" id="IPR001466">
    <property type="entry name" value="Beta-lactam-related"/>
</dbReference>
<dbReference type="AlphaFoldDB" id="A0A418W706"/>
<keyword evidence="5" id="KW-1185">Reference proteome</keyword>
<feature type="transmembrane region" description="Helical" evidence="1">
    <location>
        <begin position="509"/>
        <end position="539"/>
    </location>
</feature>
<dbReference type="GO" id="GO:0016787">
    <property type="term" value="F:hydrolase activity"/>
    <property type="evidence" value="ECO:0007669"/>
    <property type="project" value="UniProtKB-KW"/>
</dbReference>
<evidence type="ECO:0000313" key="5">
    <source>
        <dbReference type="Proteomes" id="UP000286100"/>
    </source>
</evidence>
<organism evidence="4 5">
    <name type="scientific">Sphingomonas cavernae</name>
    <dbReference type="NCBI Taxonomy" id="2320861"/>
    <lineage>
        <taxon>Bacteria</taxon>
        <taxon>Pseudomonadati</taxon>
        <taxon>Pseudomonadota</taxon>
        <taxon>Alphaproteobacteria</taxon>
        <taxon>Sphingomonadales</taxon>
        <taxon>Sphingomonadaceae</taxon>
        <taxon>Sphingomonas</taxon>
    </lineage>
</organism>
<feature type="signal peptide" evidence="2">
    <location>
        <begin position="1"/>
        <end position="24"/>
    </location>
</feature>
<evidence type="ECO:0000256" key="2">
    <source>
        <dbReference type="SAM" id="SignalP"/>
    </source>
</evidence>